<evidence type="ECO:0000259" key="12">
    <source>
        <dbReference type="Pfam" id="PF13609"/>
    </source>
</evidence>
<protein>
    <submittedName>
        <fullName evidence="13">Outer membrane porin</fullName>
    </submittedName>
</protein>
<keyword evidence="5" id="KW-0812">Transmembrane</keyword>
<dbReference type="GO" id="GO:0034220">
    <property type="term" value="P:monoatomic ion transmembrane transport"/>
    <property type="evidence" value="ECO:0007669"/>
    <property type="project" value="InterPro"/>
</dbReference>
<dbReference type="PANTHER" id="PTHR34501">
    <property type="entry name" value="PROTEIN YDDL-RELATED"/>
    <property type="match status" value="1"/>
</dbReference>
<keyword evidence="10" id="KW-0998">Cell outer membrane</keyword>
<feature type="domain" description="Porin" evidence="12">
    <location>
        <begin position="10"/>
        <end position="322"/>
    </location>
</feature>
<geneLocation type="plasmid" evidence="14">
    <name>cbm2636_mp</name>
</geneLocation>
<evidence type="ECO:0000256" key="9">
    <source>
        <dbReference type="ARBA" id="ARBA00023136"/>
    </source>
</evidence>
<evidence type="ECO:0000256" key="6">
    <source>
        <dbReference type="ARBA" id="ARBA00022729"/>
    </source>
</evidence>
<comment type="subcellular location">
    <subcellularLocation>
        <location evidence="1">Cell outer membrane</location>
        <topology evidence="1">Multi-pass membrane protein</topology>
    </subcellularLocation>
</comment>
<dbReference type="PRINTS" id="PR00184">
    <property type="entry name" value="NEISSPPORIN"/>
</dbReference>
<organism evidence="13 14">
    <name type="scientific">Cupriavidus taiwanensis</name>
    <dbReference type="NCBI Taxonomy" id="164546"/>
    <lineage>
        <taxon>Bacteria</taxon>
        <taxon>Pseudomonadati</taxon>
        <taxon>Pseudomonadota</taxon>
        <taxon>Betaproteobacteria</taxon>
        <taxon>Burkholderiales</taxon>
        <taxon>Burkholderiaceae</taxon>
        <taxon>Cupriavidus</taxon>
    </lineage>
</organism>
<evidence type="ECO:0000256" key="11">
    <source>
        <dbReference type="SAM" id="SignalP"/>
    </source>
</evidence>
<keyword evidence="7" id="KW-0406">Ion transport</keyword>
<accession>A0A9Q7V1E7</accession>
<keyword evidence="3" id="KW-0813">Transport</keyword>
<dbReference type="InterPro" id="IPR023614">
    <property type="entry name" value="Porin_dom_sf"/>
</dbReference>
<dbReference type="GO" id="GO:0009279">
    <property type="term" value="C:cell outer membrane"/>
    <property type="evidence" value="ECO:0007669"/>
    <property type="project" value="UniProtKB-SubCell"/>
</dbReference>
<proteinExistence type="predicted"/>
<feature type="chain" id="PRO_5040348110" evidence="11">
    <location>
        <begin position="21"/>
        <end position="352"/>
    </location>
</feature>
<dbReference type="EMBL" id="LT984814">
    <property type="protein sequence ID" value="SPD67745.1"/>
    <property type="molecule type" value="Genomic_DNA"/>
</dbReference>
<evidence type="ECO:0000313" key="14">
    <source>
        <dbReference type="Proteomes" id="UP000254259"/>
    </source>
</evidence>
<evidence type="ECO:0000313" key="13">
    <source>
        <dbReference type="EMBL" id="SPD67745.1"/>
    </source>
</evidence>
<evidence type="ECO:0000256" key="7">
    <source>
        <dbReference type="ARBA" id="ARBA00023065"/>
    </source>
</evidence>
<dbReference type="Gene3D" id="2.40.160.10">
    <property type="entry name" value="Porin"/>
    <property type="match status" value="1"/>
</dbReference>
<dbReference type="SUPFAM" id="SSF56935">
    <property type="entry name" value="Porins"/>
    <property type="match status" value="1"/>
</dbReference>
<keyword evidence="9" id="KW-0472">Membrane</keyword>
<feature type="signal peptide" evidence="11">
    <location>
        <begin position="1"/>
        <end position="20"/>
    </location>
</feature>
<evidence type="ECO:0000256" key="2">
    <source>
        <dbReference type="ARBA" id="ARBA00011233"/>
    </source>
</evidence>
<sequence length="352" mass="37324">MTRSLAIAGVLLATGATAHAQSSVTLYGVADAGIEYLNHVPDPARQASSLVRMTSGNIAGSRWGLRGVEDLGSGLKGVFLLEGGMVLDSGMAAQGGRLFGRRAYVGLDTPYGQVSMGRHHNLTFDLIIPFDPMYFAPKYSSFSHDSWLAGRTDNAVKYTGKFGGLTASALYSFGVDSTIANGSEVPGNSRVGREMSAGFSYGMGNIRFGAVYDQLNGRSVATASATERRYVAAIAGDFGPVTAYFGYRRLVSQLLASMSRTDLYWTGATYNFGQAFALTGAVYKTNDRTSAKDPMSIVMSADYRFSKRTDAYLTASYTLNKGGSALAANGYDGSVVPGANQFGAVVGLRHNF</sequence>
<dbReference type="InterPro" id="IPR050298">
    <property type="entry name" value="Gram-neg_bact_OMP"/>
</dbReference>
<dbReference type="PRINTS" id="PR00182">
    <property type="entry name" value="ECOLNEIPORIN"/>
</dbReference>
<dbReference type="RefSeq" id="WP_115713216.1">
    <property type="nucleotide sequence ID" value="NZ_LT984814.1"/>
</dbReference>
<dbReference type="InterPro" id="IPR002299">
    <property type="entry name" value="Porin_Neis"/>
</dbReference>
<dbReference type="CDD" id="cd00342">
    <property type="entry name" value="gram_neg_porins"/>
    <property type="match status" value="1"/>
</dbReference>
<evidence type="ECO:0000256" key="1">
    <source>
        <dbReference type="ARBA" id="ARBA00004571"/>
    </source>
</evidence>
<dbReference type="GO" id="GO:0015288">
    <property type="term" value="F:porin activity"/>
    <property type="evidence" value="ECO:0007669"/>
    <property type="project" value="UniProtKB-KW"/>
</dbReference>
<dbReference type="GO" id="GO:0046930">
    <property type="term" value="C:pore complex"/>
    <property type="evidence" value="ECO:0007669"/>
    <property type="project" value="UniProtKB-KW"/>
</dbReference>
<reference evidence="13 14" key="1">
    <citation type="submission" date="2018-01" db="EMBL/GenBank/DDBJ databases">
        <authorList>
            <person name="Clerissi C."/>
        </authorList>
    </citation>
    <scope>NUCLEOTIDE SEQUENCE [LARGE SCALE GENOMIC DNA]</scope>
    <source>
        <strain evidence="13">Cupriavidus taiwanensis SWF 66322</strain>
        <plasmid evidence="14">cbm2636_mp</plasmid>
    </source>
</reference>
<evidence type="ECO:0000256" key="8">
    <source>
        <dbReference type="ARBA" id="ARBA00023114"/>
    </source>
</evidence>
<keyword evidence="13" id="KW-0614">Plasmid</keyword>
<dbReference type="Proteomes" id="UP000254259">
    <property type="component" value="Plasmid CBM2636_mp"/>
</dbReference>
<keyword evidence="8" id="KW-0626">Porin</keyword>
<evidence type="ECO:0000256" key="3">
    <source>
        <dbReference type="ARBA" id="ARBA00022448"/>
    </source>
</evidence>
<evidence type="ECO:0000256" key="4">
    <source>
        <dbReference type="ARBA" id="ARBA00022452"/>
    </source>
</evidence>
<comment type="subunit">
    <text evidence="2">Homotrimer.</text>
</comment>
<dbReference type="PANTHER" id="PTHR34501:SF9">
    <property type="entry name" value="MAJOR OUTER MEMBRANE PROTEIN P.IA"/>
    <property type="match status" value="1"/>
</dbReference>
<dbReference type="AlphaFoldDB" id="A0A9Q7V1E7"/>
<keyword evidence="6 11" id="KW-0732">Signal</keyword>
<evidence type="ECO:0000256" key="5">
    <source>
        <dbReference type="ARBA" id="ARBA00022692"/>
    </source>
</evidence>
<dbReference type="InterPro" id="IPR033900">
    <property type="entry name" value="Gram_neg_porin_domain"/>
</dbReference>
<dbReference type="Pfam" id="PF13609">
    <property type="entry name" value="Porin_4"/>
    <property type="match status" value="1"/>
</dbReference>
<evidence type="ECO:0000256" key="10">
    <source>
        <dbReference type="ARBA" id="ARBA00023237"/>
    </source>
</evidence>
<keyword evidence="4" id="KW-1134">Transmembrane beta strand</keyword>
<gene>
    <name evidence="13" type="ORF">CBM2636_MP20595</name>
</gene>
<dbReference type="InterPro" id="IPR001702">
    <property type="entry name" value="Porin_Gram-ve"/>
</dbReference>
<name>A0A9Q7V1E7_9BURK</name>